<keyword evidence="4" id="KW-0633">Potassium transport</keyword>
<feature type="domain" description="K+ potassium transporter C-terminal" evidence="13">
    <location>
        <begin position="935"/>
        <end position="1187"/>
    </location>
</feature>
<gene>
    <name evidence="14" type="ORF">CEUSTIGMA_g9237.t1</name>
</gene>
<reference evidence="14 15" key="1">
    <citation type="submission" date="2017-08" db="EMBL/GenBank/DDBJ databases">
        <title>Acidophilic green algal genome provides insights into adaptation to an acidic environment.</title>
        <authorList>
            <person name="Hirooka S."/>
            <person name="Hirose Y."/>
            <person name="Kanesaki Y."/>
            <person name="Higuchi S."/>
            <person name="Fujiwara T."/>
            <person name="Onuma R."/>
            <person name="Era A."/>
            <person name="Ohbayashi R."/>
            <person name="Uzuka A."/>
            <person name="Nozaki H."/>
            <person name="Yoshikawa H."/>
            <person name="Miyagishima S.Y."/>
        </authorList>
    </citation>
    <scope>NUCLEOTIDE SEQUENCE [LARGE SCALE GENOMIC DNA]</scope>
    <source>
        <strain evidence="14 15">NIES-2499</strain>
    </source>
</reference>
<evidence type="ECO:0000256" key="7">
    <source>
        <dbReference type="ARBA" id="ARBA00022989"/>
    </source>
</evidence>
<comment type="subcellular location">
    <subcellularLocation>
        <location evidence="1">Membrane</location>
        <topology evidence="1">Multi-pass membrane protein</topology>
    </subcellularLocation>
</comment>
<feature type="transmembrane region" description="Helical" evidence="11">
    <location>
        <begin position="295"/>
        <end position="314"/>
    </location>
</feature>
<comment type="similarity">
    <text evidence="2">Belongs to the HAK/KUP transporter (TC 2.A.72.3) family.</text>
</comment>
<dbReference type="AlphaFoldDB" id="A0A250XFX5"/>
<evidence type="ECO:0008006" key="16">
    <source>
        <dbReference type="Google" id="ProtNLM"/>
    </source>
</evidence>
<evidence type="ECO:0000313" key="14">
    <source>
        <dbReference type="EMBL" id="GAX81809.1"/>
    </source>
</evidence>
<dbReference type="Pfam" id="PF02705">
    <property type="entry name" value="K_trans"/>
    <property type="match status" value="1"/>
</dbReference>
<feature type="transmembrane region" description="Helical" evidence="11">
    <location>
        <begin position="403"/>
        <end position="423"/>
    </location>
</feature>
<dbReference type="InterPro" id="IPR053951">
    <property type="entry name" value="K_trans_N"/>
</dbReference>
<dbReference type="Pfam" id="PF22776">
    <property type="entry name" value="K_trans_C"/>
    <property type="match status" value="1"/>
</dbReference>
<dbReference type="EMBL" id="BEGY01000071">
    <property type="protein sequence ID" value="GAX81809.1"/>
    <property type="molecule type" value="Genomic_DNA"/>
</dbReference>
<feature type="transmembrane region" description="Helical" evidence="11">
    <location>
        <begin position="82"/>
        <end position="103"/>
    </location>
</feature>
<feature type="region of interest" description="Disordered" evidence="10">
    <location>
        <begin position="179"/>
        <end position="219"/>
    </location>
</feature>
<name>A0A250XFX5_9CHLO</name>
<feature type="transmembrane region" description="Helical" evidence="11">
    <location>
        <begin position="443"/>
        <end position="470"/>
    </location>
</feature>
<evidence type="ECO:0000313" key="15">
    <source>
        <dbReference type="Proteomes" id="UP000232323"/>
    </source>
</evidence>
<evidence type="ECO:0000256" key="8">
    <source>
        <dbReference type="ARBA" id="ARBA00023065"/>
    </source>
</evidence>
<keyword evidence="7 11" id="KW-1133">Transmembrane helix</keyword>
<evidence type="ECO:0000256" key="6">
    <source>
        <dbReference type="ARBA" id="ARBA00022958"/>
    </source>
</evidence>
<feature type="domain" description="K+ potassium transporter integral membrane" evidence="12">
    <location>
        <begin position="49"/>
        <end position="617"/>
    </location>
</feature>
<dbReference type="PANTHER" id="PTHR30540">
    <property type="entry name" value="OSMOTIC STRESS POTASSIUM TRANSPORTER"/>
    <property type="match status" value="1"/>
</dbReference>
<keyword evidence="6" id="KW-0630">Potassium</keyword>
<dbReference type="PANTHER" id="PTHR30540:SF83">
    <property type="entry name" value="K+ POTASSIUM TRANSPORTER"/>
    <property type="match status" value="1"/>
</dbReference>
<keyword evidence="9 11" id="KW-0472">Membrane</keyword>
<organism evidence="14 15">
    <name type="scientific">Chlamydomonas eustigma</name>
    <dbReference type="NCBI Taxonomy" id="1157962"/>
    <lineage>
        <taxon>Eukaryota</taxon>
        <taxon>Viridiplantae</taxon>
        <taxon>Chlorophyta</taxon>
        <taxon>core chlorophytes</taxon>
        <taxon>Chlorophyceae</taxon>
        <taxon>CS clade</taxon>
        <taxon>Chlamydomonadales</taxon>
        <taxon>Chlamydomonadaceae</taxon>
        <taxon>Chlamydomonas</taxon>
    </lineage>
</organism>
<feature type="transmembrane region" description="Helical" evidence="11">
    <location>
        <begin position="553"/>
        <end position="571"/>
    </location>
</feature>
<evidence type="ECO:0000256" key="3">
    <source>
        <dbReference type="ARBA" id="ARBA00022448"/>
    </source>
</evidence>
<feature type="compositionally biased region" description="Basic and acidic residues" evidence="10">
    <location>
        <begin position="819"/>
        <end position="833"/>
    </location>
</feature>
<dbReference type="InterPro" id="IPR053952">
    <property type="entry name" value="K_trans_C"/>
</dbReference>
<evidence type="ECO:0000259" key="13">
    <source>
        <dbReference type="Pfam" id="PF22776"/>
    </source>
</evidence>
<feature type="transmembrane region" description="Helical" evidence="11">
    <location>
        <begin position="491"/>
        <end position="513"/>
    </location>
</feature>
<dbReference type="GO" id="GO:0016020">
    <property type="term" value="C:membrane"/>
    <property type="evidence" value="ECO:0007669"/>
    <property type="project" value="UniProtKB-SubCell"/>
</dbReference>
<evidence type="ECO:0000256" key="10">
    <source>
        <dbReference type="SAM" id="MobiDB-lite"/>
    </source>
</evidence>
<keyword evidence="3" id="KW-0813">Transport</keyword>
<keyword evidence="15" id="KW-1185">Reference proteome</keyword>
<proteinExistence type="inferred from homology"/>
<keyword evidence="8" id="KW-0406">Ion transport</keyword>
<evidence type="ECO:0000256" key="2">
    <source>
        <dbReference type="ARBA" id="ARBA00008440"/>
    </source>
</evidence>
<evidence type="ECO:0000256" key="11">
    <source>
        <dbReference type="SAM" id="Phobius"/>
    </source>
</evidence>
<sequence>MSDGAKLPIIRKSASAIQRARFYNDEDIKHKIDEIEENKHSWRSTLFLAYGTLGVIYGDVGTSPLYVYSSTFTDFIPEQDDILGAISIIFWSLTLVALIKYVFIVLQANDQGEGGTFALYTRLCRSLGISASGSVTKKEEHEEAIQTAAAVGTLSRATRKNSLNRNTIGSTLHSAMIRKGSGLQDNEEDGEDERLSTGNKTSARVPPIKYSSTSSLSARQSPSASSFIKRLNHLAHSLPFPREAVMHFFQASSRVRLTFMSISIIATCMVIGDGVLTPAISVVSAVSGLQQQVTISQGGIVGISSGILISLFIAQSMGTEGVAMFFSPVVAVWFVCISSIGIYNMSLYGANVWSGLNPYWIYVYFNNHGYKAWKSLGGTMLCMTGTEAMFADLGHFSIPSIGISFSFLVYPSVMLSYLGQGAYLQVYPENVSTAFWSAVPNQFQWPMLVIATLAAVVASQAMITGSFSILRQAMTLGVFPKLKVVHTGEHVEGQVYIGVVNYTLMLLCVAVVAGFNADSTSLGNAYGIAVSTVMLITTNMITLCMIVDWKLNACLITFFWCLYSLIEGAYLSANLLKVPEGGWFTLAITAGVALISFGWLSGQTAKKEALQSAQQQVSLNDIMSVPDGSDVADLGTLTLLPSSSEHHLGATSIGTQGGHVSFSTGVNISSPSVPLSVFASKAAQNLATFSTRAASGGVAAAAAISRQHQALSTFSTGHALAIKSSRKLGSDLLPTLSSSSTSSAIRRVHQEQAVLPGSSSAGVTGHKSRFGPSLGTGSLGSRVGSSFKAKGESDLTVPGHPPLKTVSEGDDEVTRQSIMRREESLLRERKKATGTDASGEAGINNNKPSHPGPLGESRESGGTAAPIRYSTRAGPVAEARVPGTALPGTGSTRSEDEAPAEDLEAVMSGSAADMGSHMHTSDVAEHQTLLARLRGIGLYYTDSSHGIPPVMWAFLRNVEAVHEFAILIQNRFLPIPYLTDDERLAAVPVRGIPNFFRVVARYGYMDKVDHGPEFVQSVIDYISGQLECVVDPSKIIRTQKSEALVSVALAGVPEDVPMIPIINETSTQHVLKTLSNAAMQPSLSSSASMQGRRASVHMVLDSQDPLKRAAAAASLEVLRCAAEEGAVYYLGRTNVQMKEMPKGISKMLHDVWYGDFYRFMALNCWTQTEAWNIPNKSLVELGITVDI</sequence>
<feature type="transmembrane region" description="Helical" evidence="11">
    <location>
        <begin position="47"/>
        <end position="67"/>
    </location>
</feature>
<accession>A0A250XFX5</accession>
<evidence type="ECO:0000259" key="12">
    <source>
        <dbReference type="Pfam" id="PF02705"/>
    </source>
</evidence>
<dbReference type="Proteomes" id="UP000232323">
    <property type="component" value="Unassembled WGS sequence"/>
</dbReference>
<evidence type="ECO:0000256" key="1">
    <source>
        <dbReference type="ARBA" id="ARBA00004141"/>
    </source>
</evidence>
<feature type="region of interest" description="Disordered" evidence="10">
    <location>
        <begin position="754"/>
        <end position="901"/>
    </location>
</feature>
<dbReference type="InterPro" id="IPR003855">
    <property type="entry name" value="K+_transporter"/>
</dbReference>
<dbReference type="OrthoDB" id="504708at2759"/>
<feature type="transmembrane region" description="Helical" evidence="11">
    <location>
        <begin position="583"/>
        <end position="602"/>
    </location>
</feature>
<evidence type="ECO:0000256" key="4">
    <source>
        <dbReference type="ARBA" id="ARBA00022538"/>
    </source>
</evidence>
<feature type="transmembrane region" description="Helical" evidence="11">
    <location>
        <begin position="525"/>
        <end position="546"/>
    </location>
</feature>
<dbReference type="GO" id="GO:0015079">
    <property type="term" value="F:potassium ion transmembrane transporter activity"/>
    <property type="evidence" value="ECO:0007669"/>
    <property type="project" value="InterPro"/>
</dbReference>
<feature type="transmembrane region" description="Helical" evidence="11">
    <location>
        <begin position="257"/>
        <end position="283"/>
    </location>
</feature>
<feature type="transmembrane region" description="Helical" evidence="11">
    <location>
        <begin position="321"/>
        <end position="343"/>
    </location>
</feature>
<dbReference type="STRING" id="1157962.A0A250XFX5"/>
<keyword evidence="5 11" id="KW-0812">Transmembrane</keyword>
<evidence type="ECO:0000256" key="9">
    <source>
        <dbReference type="ARBA" id="ARBA00023136"/>
    </source>
</evidence>
<protein>
    <recommendedName>
        <fullName evidence="16">Potassium transporter</fullName>
    </recommendedName>
</protein>
<comment type="caution">
    <text evidence="14">The sequence shown here is derived from an EMBL/GenBank/DDBJ whole genome shotgun (WGS) entry which is preliminary data.</text>
</comment>
<evidence type="ECO:0000256" key="5">
    <source>
        <dbReference type="ARBA" id="ARBA00022692"/>
    </source>
</evidence>